<name>A0AAN8UNQ7_9MAGN</name>
<dbReference type="InterPro" id="IPR001563">
    <property type="entry name" value="Peptidase_S10"/>
</dbReference>
<sequence length="218" mass="24427">MFPTNPTLDFIFTLACSLVVTAITALSHSSFSLLSSRSSLLFISLALSLLLQDSSVHMLVCLYVVWASILSRLVFAGESYAGKYIPELAELIHDKNQDPSLYIDLKGILYSEIDIYSLYTSVCPDTSDDSDDKSTLVAIRRNSEMPVIVALVPKLVEHSEHLLVYALLDCLRTLDTEPALQLYDEYLDNTTEEYANIRKQERNLILFSYTAIISIATK</sequence>
<dbReference type="SUPFAM" id="SSF53474">
    <property type="entry name" value="alpha/beta-Hydrolases"/>
    <property type="match status" value="1"/>
</dbReference>
<comment type="caution">
    <text evidence="3">The sequence shown here is derived from an EMBL/GenBank/DDBJ whole genome shotgun (WGS) entry which is preliminary data.</text>
</comment>
<dbReference type="InterPro" id="IPR029058">
    <property type="entry name" value="AB_hydrolase_fold"/>
</dbReference>
<dbReference type="Gene3D" id="3.40.50.1820">
    <property type="entry name" value="alpha/beta hydrolase"/>
    <property type="match status" value="1"/>
</dbReference>
<dbReference type="AlphaFoldDB" id="A0AAN8UNQ7"/>
<dbReference type="GO" id="GO:0004185">
    <property type="term" value="F:serine-type carboxypeptidase activity"/>
    <property type="evidence" value="ECO:0007669"/>
    <property type="project" value="InterPro"/>
</dbReference>
<evidence type="ECO:0000256" key="2">
    <source>
        <dbReference type="SAM" id="Phobius"/>
    </source>
</evidence>
<keyword evidence="4" id="KW-1185">Reference proteome</keyword>
<feature type="transmembrane region" description="Helical" evidence="2">
    <location>
        <begin position="6"/>
        <end position="26"/>
    </location>
</feature>
<protein>
    <submittedName>
        <fullName evidence="3">Peptidase S10, serine carboxypeptidase</fullName>
    </submittedName>
</protein>
<dbReference type="Proteomes" id="UP001370490">
    <property type="component" value="Unassembled WGS sequence"/>
</dbReference>
<reference evidence="3 4" key="1">
    <citation type="submission" date="2023-12" db="EMBL/GenBank/DDBJ databases">
        <title>A high-quality genome assembly for Dillenia turbinata (Dilleniales).</title>
        <authorList>
            <person name="Chanderbali A."/>
        </authorList>
    </citation>
    <scope>NUCLEOTIDE SEQUENCE [LARGE SCALE GENOMIC DNA]</scope>
    <source>
        <strain evidence="3">LSX21</strain>
        <tissue evidence="3">Leaf</tissue>
    </source>
</reference>
<proteinExistence type="inferred from homology"/>
<keyword evidence="3" id="KW-0121">Carboxypeptidase</keyword>
<comment type="similarity">
    <text evidence="1">Belongs to the peptidase S10 family.</text>
</comment>
<keyword evidence="3" id="KW-0645">Protease</keyword>
<keyword evidence="3" id="KW-0378">Hydrolase</keyword>
<evidence type="ECO:0000313" key="4">
    <source>
        <dbReference type="Proteomes" id="UP001370490"/>
    </source>
</evidence>
<dbReference type="Pfam" id="PF00450">
    <property type="entry name" value="Peptidase_S10"/>
    <property type="match status" value="1"/>
</dbReference>
<gene>
    <name evidence="3" type="ORF">RJ641_020288</name>
</gene>
<evidence type="ECO:0000256" key="1">
    <source>
        <dbReference type="ARBA" id="ARBA00009431"/>
    </source>
</evidence>
<evidence type="ECO:0000313" key="3">
    <source>
        <dbReference type="EMBL" id="KAK6915171.1"/>
    </source>
</evidence>
<keyword evidence="2" id="KW-1133">Transmembrane helix</keyword>
<keyword evidence="2" id="KW-0812">Transmembrane</keyword>
<accession>A0AAN8UNQ7</accession>
<dbReference type="GO" id="GO:0006508">
    <property type="term" value="P:proteolysis"/>
    <property type="evidence" value="ECO:0007669"/>
    <property type="project" value="InterPro"/>
</dbReference>
<organism evidence="3 4">
    <name type="scientific">Dillenia turbinata</name>
    <dbReference type="NCBI Taxonomy" id="194707"/>
    <lineage>
        <taxon>Eukaryota</taxon>
        <taxon>Viridiplantae</taxon>
        <taxon>Streptophyta</taxon>
        <taxon>Embryophyta</taxon>
        <taxon>Tracheophyta</taxon>
        <taxon>Spermatophyta</taxon>
        <taxon>Magnoliopsida</taxon>
        <taxon>eudicotyledons</taxon>
        <taxon>Gunneridae</taxon>
        <taxon>Pentapetalae</taxon>
        <taxon>Dilleniales</taxon>
        <taxon>Dilleniaceae</taxon>
        <taxon>Dillenia</taxon>
    </lineage>
</organism>
<keyword evidence="2" id="KW-0472">Membrane</keyword>
<dbReference type="EMBL" id="JBAMMX010000025">
    <property type="protein sequence ID" value="KAK6915171.1"/>
    <property type="molecule type" value="Genomic_DNA"/>
</dbReference>